<reference evidence="8" key="2">
    <citation type="submission" date="2021-04" db="EMBL/GenBank/DDBJ databases">
        <authorList>
            <person name="Gilroy R."/>
        </authorList>
    </citation>
    <scope>NUCLEOTIDE SEQUENCE</scope>
    <source>
        <strain evidence="8">3204</strain>
    </source>
</reference>
<keyword evidence="6" id="KW-0119">Carbohydrate metabolism</keyword>
<name>A0A9D2CQC9_9LACO</name>
<proteinExistence type="inferred from homology"/>
<dbReference type="PRINTS" id="PR00735">
    <property type="entry name" value="GLHYDRLASE8"/>
</dbReference>
<dbReference type="AlphaFoldDB" id="A0A9D2CQC9"/>
<dbReference type="InterPro" id="IPR002037">
    <property type="entry name" value="Glyco_hydro_8"/>
</dbReference>
<keyword evidence="3 6" id="KW-0378">Hydrolase</keyword>
<evidence type="ECO:0000256" key="7">
    <source>
        <dbReference type="SAM" id="Phobius"/>
    </source>
</evidence>
<dbReference type="EC" id="3.2.1.-" evidence="6"/>
<evidence type="ECO:0000313" key="9">
    <source>
        <dbReference type="Proteomes" id="UP000824013"/>
    </source>
</evidence>
<comment type="similarity">
    <text evidence="1 6">Belongs to the glycosyl hydrolase 8 (cellulase D) family.</text>
</comment>
<evidence type="ECO:0000256" key="2">
    <source>
        <dbReference type="ARBA" id="ARBA00022729"/>
    </source>
</evidence>
<dbReference type="Pfam" id="PF01270">
    <property type="entry name" value="Glyco_hydro_8"/>
    <property type="match status" value="1"/>
</dbReference>
<dbReference type="Gene3D" id="1.50.10.10">
    <property type="match status" value="1"/>
</dbReference>
<accession>A0A9D2CQC9</accession>
<keyword evidence="7" id="KW-0472">Membrane</keyword>
<dbReference type="EMBL" id="DXCM01000099">
    <property type="protein sequence ID" value="HIY94008.1"/>
    <property type="molecule type" value="Genomic_DNA"/>
</dbReference>
<dbReference type="InterPro" id="IPR019834">
    <property type="entry name" value="Glyco_hydro_8_CS"/>
</dbReference>
<dbReference type="InterPro" id="IPR012341">
    <property type="entry name" value="6hp_glycosidase-like_sf"/>
</dbReference>
<protein>
    <recommendedName>
        <fullName evidence="6">Glucanase</fullName>
        <ecNumber evidence="6">3.2.1.-</ecNumber>
    </recommendedName>
</protein>
<keyword evidence="6" id="KW-0624">Polysaccharide degradation</keyword>
<keyword evidence="4 6" id="KW-0326">Glycosidase</keyword>
<evidence type="ECO:0000256" key="6">
    <source>
        <dbReference type="RuleBase" id="RU361167"/>
    </source>
</evidence>
<evidence type="ECO:0000256" key="1">
    <source>
        <dbReference type="ARBA" id="ARBA00009209"/>
    </source>
</evidence>
<gene>
    <name evidence="8" type="ORF">H9820_13825</name>
</gene>
<feature type="active site" description="Nucleophile" evidence="5">
    <location>
        <position position="142"/>
    </location>
</feature>
<dbReference type="GO" id="GO:0000272">
    <property type="term" value="P:polysaccharide catabolic process"/>
    <property type="evidence" value="ECO:0007669"/>
    <property type="project" value="UniProtKB-KW"/>
</dbReference>
<comment type="caution">
    <text evidence="8">The sequence shown here is derived from an EMBL/GenBank/DDBJ whole genome shotgun (WGS) entry which is preliminary data.</text>
</comment>
<evidence type="ECO:0000256" key="5">
    <source>
        <dbReference type="PROSITE-ProRule" id="PRU10058"/>
    </source>
</evidence>
<dbReference type="PROSITE" id="PS00812">
    <property type="entry name" value="GLYCOSYL_HYDROL_F8"/>
    <property type="match status" value="1"/>
</dbReference>
<evidence type="ECO:0000256" key="3">
    <source>
        <dbReference type="ARBA" id="ARBA00022801"/>
    </source>
</evidence>
<dbReference type="Proteomes" id="UP000824013">
    <property type="component" value="Unassembled WGS sequence"/>
</dbReference>
<evidence type="ECO:0000256" key="4">
    <source>
        <dbReference type="ARBA" id="ARBA00023295"/>
    </source>
</evidence>
<keyword evidence="7" id="KW-0812">Transmembrane</keyword>
<dbReference type="InterPro" id="IPR008928">
    <property type="entry name" value="6-hairpin_glycosidase_sf"/>
</dbReference>
<dbReference type="GO" id="GO:0004553">
    <property type="term" value="F:hydrolase activity, hydrolyzing O-glycosyl compounds"/>
    <property type="evidence" value="ECO:0007669"/>
    <property type="project" value="InterPro"/>
</dbReference>
<feature type="transmembrane region" description="Helical" evidence="7">
    <location>
        <begin position="7"/>
        <end position="26"/>
    </location>
</feature>
<evidence type="ECO:0000313" key="8">
    <source>
        <dbReference type="EMBL" id="HIY94008.1"/>
    </source>
</evidence>
<keyword evidence="7" id="KW-1133">Transmembrane helix</keyword>
<reference evidence="8" key="1">
    <citation type="journal article" date="2021" name="PeerJ">
        <title>Extensive microbial diversity within the chicken gut microbiome revealed by metagenomics and culture.</title>
        <authorList>
            <person name="Gilroy R."/>
            <person name="Ravi A."/>
            <person name="Getino M."/>
            <person name="Pursley I."/>
            <person name="Horton D.L."/>
            <person name="Alikhan N.F."/>
            <person name="Baker D."/>
            <person name="Gharbi K."/>
            <person name="Hall N."/>
            <person name="Watson M."/>
            <person name="Adriaenssens E.M."/>
            <person name="Foster-Nyarko E."/>
            <person name="Jarju S."/>
            <person name="Secka A."/>
            <person name="Antonio M."/>
            <person name="Oren A."/>
            <person name="Chaudhuri R.R."/>
            <person name="La Ragione R."/>
            <person name="Hildebrand F."/>
            <person name="Pallen M.J."/>
        </authorList>
    </citation>
    <scope>NUCLEOTIDE SEQUENCE</scope>
    <source>
        <strain evidence="8">3204</strain>
    </source>
</reference>
<organism evidence="8 9">
    <name type="scientific">Candidatus Companilactobacillus pullicola</name>
    <dbReference type="NCBI Taxonomy" id="2838523"/>
    <lineage>
        <taxon>Bacteria</taxon>
        <taxon>Bacillati</taxon>
        <taxon>Bacillota</taxon>
        <taxon>Bacilli</taxon>
        <taxon>Lactobacillales</taxon>
        <taxon>Lactobacillaceae</taxon>
        <taxon>Companilactobacillus</taxon>
    </lineage>
</organism>
<keyword evidence="2" id="KW-0732">Signal</keyword>
<sequence length="390" mass="43650">MKEHKYQWLISGLVILVAIAIGTAIYNTQSPQSTSSNVSSATIKSRYQTWKKDYLRGSSKQKYVKTNTGRKAQTLSEAQGYGMLITVMAAKQGFGDQKSFDQLTRYYLAHRISSDNPLMSWRQNQKNGEMVSTKAEQTSATDGDLDIAYSLILADEKWGSKGDLKYNQLASDLLEAIKEHEINPTTNLPRVGNWATASQSANLVRTSDLMTAYFRKFASYTKDGSWTKIAQSSQNALKKLSDQHKTGLMADFVTIKGNQLQLGTVKPNQVASQYDAQYGFNACRIPWRVAYDYQLNHSQVSKRIAQKMNKFFASKKKITAVYTLDGKAVENYTNIAFTAPVAYSAEVLSNQNLKHNYTKDLTAEIPKDNYYPATIQMLMLLTSGSIGQSK</sequence>
<dbReference type="SUPFAM" id="SSF48208">
    <property type="entry name" value="Six-hairpin glycosidases"/>
    <property type="match status" value="1"/>
</dbReference>